<name>H1Q3M3_9BACT</name>
<dbReference type="PATRIC" id="fig|883158.3.peg.1508"/>
<keyword evidence="8" id="KW-0057">Aromatic amino acid biosynthesis</keyword>
<dbReference type="HAMAP" id="MF_00169">
    <property type="entry name" value="AroQ"/>
    <property type="match status" value="1"/>
</dbReference>
<dbReference type="GO" id="GO:0019631">
    <property type="term" value="P:quinate catabolic process"/>
    <property type="evidence" value="ECO:0007669"/>
    <property type="project" value="TreeGrafter"/>
</dbReference>
<dbReference type="PANTHER" id="PTHR21272:SF3">
    <property type="entry name" value="CATABOLIC 3-DEHYDROQUINASE"/>
    <property type="match status" value="1"/>
</dbReference>
<protein>
    <recommendedName>
        <fullName evidence="6 8">3-dehydroquinate dehydratase</fullName>
        <shortName evidence="8">3-dehydroquinase</shortName>
        <ecNumber evidence="6 8">4.2.1.10</ecNumber>
    </recommendedName>
    <alternativeName>
        <fullName evidence="8">Type II DHQase</fullName>
    </alternativeName>
</protein>
<gene>
    <name evidence="8" type="primary">aroQ</name>
    <name evidence="12" type="ORF">HMPREF9140_01511</name>
</gene>
<dbReference type="SUPFAM" id="SSF52304">
    <property type="entry name" value="Type II 3-dehydroquinate dehydratase"/>
    <property type="match status" value="1"/>
</dbReference>
<dbReference type="InterPro" id="IPR036441">
    <property type="entry name" value="DHquinase_II_sf"/>
</dbReference>
<comment type="caution">
    <text evidence="12">The sequence shown here is derived from an EMBL/GenBank/DDBJ whole genome shotgun (WGS) entry which is preliminary data.</text>
</comment>
<dbReference type="InterPro" id="IPR001874">
    <property type="entry name" value="DHquinase_II"/>
</dbReference>
<evidence type="ECO:0000313" key="13">
    <source>
        <dbReference type="Proteomes" id="UP000016023"/>
    </source>
</evidence>
<dbReference type="InterPro" id="IPR018509">
    <property type="entry name" value="DHquinase_II_CS"/>
</dbReference>
<dbReference type="GO" id="GO:0003855">
    <property type="term" value="F:3-dehydroquinate dehydratase activity"/>
    <property type="evidence" value="ECO:0007669"/>
    <property type="project" value="UniProtKB-UniRule"/>
</dbReference>
<organism evidence="12 13">
    <name type="scientific">Prevotella micans F0438</name>
    <dbReference type="NCBI Taxonomy" id="883158"/>
    <lineage>
        <taxon>Bacteria</taxon>
        <taxon>Pseudomonadati</taxon>
        <taxon>Bacteroidota</taxon>
        <taxon>Bacteroidia</taxon>
        <taxon>Bacteroidales</taxon>
        <taxon>Prevotellaceae</taxon>
        <taxon>Prevotella</taxon>
    </lineage>
</organism>
<comment type="function">
    <text evidence="2 8">Catalyzes a trans-dehydration via an enolate intermediate.</text>
</comment>
<evidence type="ECO:0000256" key="2">
    <source>
        <dbReference type="ARBA" id="ARBA00003924"/>
    </source>
</evidence>
<dbReference type="PROSITE" id="PS01029">
    <property type="entry name" value="DEHYDROQUINASE_II"/>
    <property type="match status" value="1"/>
</dbReference>
<evidence type="ECO:0000256" key="1">
    <source>
        <dbReference type="ARBA" id="ARBA00001864"/>
    </source>
</evidence>
<feature type="binding site" evidence="8 10">
    <location>
        <position position="84"/>
    </location>
    <ligand>
        <name>substrate</name>
    </ligand>
</feature>
<dbReference type="NCBIfam" id="NF003806">
    <property type="entry name" value="PRK05395.1-3"/>
    <property type="match status" value="1"/>
</dbReference>
<feature type="binding site" evidence="8 10">
    <location>
        <position position="77"/>
    </location>
    <ligand>
        <name>substrate</name>
    </ligand>
</feature>
<dbReference type="GO" id="GO:0009423">
    <property type="term" value="P:chorismate biosynthetic process"/>
    <property type="evidence" value="ECO:0007669"/>
    <property type="project" value="UniProtKB-UniRule"/>
</dbReference>
<dbReference type="PANTHER" id="PTHR21272">
    <property type="entry name" value="CATABOLIC 3-DEHYDROQUINASE"/>
    <property type="match status" value="1"/>
</dbReference>
<dbReference type="eggNOG" id="COG0757">
    <property type="taxonomic scope" value="Bacteria"/>
</dbReference>
<evidence type="ECO:0000256" key="9">
    <source>
        <dbReference type="PIRSR" id="PIRSR001399-1"/>
    </source>
</evidence>
<keyword evidence="7 8" id="KW-0456">Lyase</keyword>
<dbReference type="RefSeq" id="WP_006952987.1">
    <property type="nucleotide sequence ID" value="NZ_JH594522.1"/>
</dbReference>
<dbReference type="HOGENOM" id="CLU_090968_2_0_10"/>
<dbReference type="EC" id="4.2.1.10" evidence="6 8"/>
<evidence type="ECO:0000256" key="7">
    <source>
        <dbReference type="ARBA" id="ARBA00023239"/>
    </source>
</evidence>
<dbReference type="GO" id="GO:0008652">
    <property type="term" value="P:amino acid biosynthetic process"/>
    <property type="evidence" value="ECO:0007669"/>
    <property type="project" value="UniProtKB-KW"/>
</dbReference>
<dbReference type="EMBL" id="AGWK01000041">
    <property type="protein sequence ID" value="EHO68729.1"/>
    <property type="molecule type" value="Genomic_DNA"/>
</dbReference>
<dbReference type="STRING" id="883158.HMPREF9140_01511"/>
<dbReference type="PIRSF" id="PIRSF001399">
    <property type="entry name" value="DHquinase_II"/>
    <property type="match status" value="1"/>
</dbReference>
<dbReference type="NCBIfam" id="NF003807">
    <property type="entry name" value="PRK05395.1-4"/>
    <property type="match status" value="1"/>
</dbReference>
<keyword evidence="8" id="KW-0028">Amino-acid biosynthesis</keyword>
<comment type="catalytic activity">
    <reaction evidence="1 8">
        <text>3-dehydroquinate = 3-dehydroshikimate + H2O</text>
        <dbReference type="Rhea" id="RHEA:21096"/>
        <dbReference type="ChEBI" id="CHEBI:15377"/>
        <dbReference type="ChEBI" id="CHEBI:16630"/>
        <dbReference type="ChEBI" id="CHEBI:32364"/>
        <dbReference type="EC" id="4.2.1.10"/>
    </reaction>
</comment>
<evidence type="ECO:0000256" key="8">
    <source>
        <dbReference type="HAMAP-Rule" id="MF_00169"/>
    </source>
</evidence>
<dbReference type="CDD" id="cd00466">
    <property type="entry name" value="DHQase_II"/>
    <property type="match status" value="1"/>
</dbReference>
<feature type="binding site" evidence="8 10">
    <location>
        <position position="71"/>
    </location>
    <ligand>
        <name>substrate</name>
    </ligand>
</feature>
<dbReference type="GO" id="GO:0009073">
    <property type="term" value="P:aromatic amino acid family biosynthetic process"/>
    <property type="evidence" value="ECO:0007669"/>
    <property type="project" value="UniProtKB-KW"/>
</dbReference>
<dbReference type="Proteomes" id="UP000016023">
    <property type="component" value="Unassembled WGS sequence"/>
</dbReference>
<evidence type="ECO:0000256" key="5">
    <source>
        <dbReference type="ARBA" id="ARBA00011193"/>
    </source>
</evidence>
<accession>H1Q3M3</accession>
<evidence type="ECO:0000256" key="11">
    <source>
        <dbReference type="PIRSR" id="PIRSR001399-3"/>
    </source>
</evidence>
<dbReference type="Pfam" id="PF01220">
    <property type="entry name" value="DHquinase_II"/>
    <property type="match status" value="1"/>
</dbReference>
<dbReference type="AlphaFoldDB" id="H1Q3M3"/>
<comment type="pathway">
    <text evidence="3 8">Metabolic intermediate biosynthesis; chorismate biosynthesis; chorismate from D-erythrose 4-phosphate and phosphoenolpyruvate: step 3/7.</text>
</comment>
<evidence type="ECO:0000256" key="3">
    <source>
        <dbReference type="ARBA" id="ARBA00004902"/>
    </source>
</evidence>
<dbReference type="Gene3D" id="3.40.50.9100">
    <property type="entry name" value="Dehydroquinase, class II"/>
    <property type="match status" value="1"/>
</dbReference>
<sequence>MKVIVINGPNLNLLGKREPSIYGSESMENCLAELHRIFPDVELDYFQSNIEGELVDKLQEVGFSADGIVLNAGGYTHTSVALLDCIRAIETPVVEVHVSNVLGREDFRRRSVIGAACLGCIEGFGMNSYRLAVEALILHRDVG</sequence>
<evidence type="ECO:0000256" key="10">
    <source>
        <dbReference type="PIRSR" id="PIRSR001399-2"/>
    </source>
</evidence>
<comment type="subunit">
    <text evidence="5 8">Homododecamer.</text>
</comment>
<evidence type="ECO:0000256" key="4">
    <source>
        <dbReference type="ARBA" id="ARBA00011037"/>
    </source>
</evidence>
<dbReference type="UniPathway" id="UPA00053">
    <property type="reaction ID" value="UER00086"/>
</dbReference>
<feature type="active site" description="Proton donor" evidence="8 9">
    <location>
        <position position="97"/>
    </location>
</feature>
<feature type="binding site" evidence="8 10">
    <location>
        <position position="108"/>
    </location>
    <ligand>
        <name>substrate</name>
    </ligand>
</feature>
<proteinExistence type="inferred from homology"/>
<comment type="similarity">
    <text evidence="4 8">Belongs to the type-II 3-dehydroquinase family.</text>
</comment>
<evidence type="ECO:0000256" key="6">
    <source>
        <dbReference type="ARBA" id="ARBA00012060"/>
    </source>
</evidence>
<feature type="site" description="Transition state stabilizer" evidence="8 11">
    <location>
        <position position="17"/>
    </location>
</feature>
<keyword evidence="13" id="KW-1185">Reference proteome</keyword>
<reference evidence="12 13" key="1">
    <citation type="submission" date="2011-12" db="EMBL/GenBank/DDBJ databases">
        <title>The Genome Sequence of Prevotella micans F0438.</title>
        <authorList>
            <consortium name="The Broad Institute Genome Sequencing Platform"/>
            <person name="Earl A."/>
            <person name="Ward D."/>
            <person name="Feldgarden M."/>
            <person name="Gevers D."/>
            <person name="Izard J."/>
            <person name="Baranova O.V."/>
            <person name="Blanton J.M."/>
            <person name="Wade W.G."/>
            <person name="Dewhirst F.E."/>
            <person name="Young S.K."/>
            <person name="Zeng Q."/>
            <person name="Gargeya S."/>
            <person name="Fitzgerald M."/>
            <person name="Haas B."/>
            <person name="Abouelleil A."/>
            <person name="Alvarado L."/>
            <person name="Arachchi H.M."/>
            <person name="Berlin A."/>
            <person name="Chapman S.B."/>
            <person name="Gearin G."/>
            <person name="Goldberg J."/>
            <person name="Griggs A."/>
            <person name="Gujja S."/>
            <person name="Hansen M."/>
            <person name="Heiman D."/>
            <person name="Howarth C."/>
            <person name="Larimer J."/>
            <person name="Lui A."/>
            <person name="MacDonald P.J.P."/>
            <person name="McCowen C."/>
            <person name="Montmayeur A."/>
            <person name="Murphy C."/>
            <person name="Neiman D."/>
            <person name="Pearson M."/>
            <person name="Priest M."/>
            <person name="Roberts A."/>
            <person name="Saif S."/>
            <person name="Shea T."/>
            <person name="Sisk P."/>
            <person name="Stolte C."/>
            <person name="Sykes S."/>
            <person name="Wortman J."/>
            <person name="Nusbaum C."/>
            <person name="Birren B."/>
        </authorList>
    </citation>
    <scope>NUCLEOTIDE SEQUENCE [LARGE SCALE GENOMIC DNA]</scope>
    <source>
        <strain evidence="12 13">F0438</strain>
    </source>
</reference>
<feature type="active site" description="Proton acceptor" evidence="8 9">
    <location>
        <position position="22"/>
    </location>
</feature>
<evidence type="ECO:0000313" key="12">
    <source>
        <dbReference type="EMBL" id="EHO68729.1"/>
    </source>
</evidence>
<feature type="binding site" evidence="8 10">
    <location>
        <begin position="98"/>
        <end position="99"/>
    </location>
    <ligand>
        <name>substrate</name>
    </ligand>
</feature>
<dbReference type="NCBIfam" id="NF003805">
    <property type="entry name" value="PRK05395.1-2"/>
    <property type="match status" value="1"/>
</dbReference>